<organism evidence="1 2">
    <name type="scientific">Saccharibacillus sacchari</name>
    <dbReference type="NCBI Taxonomy" id="456493"/>
    <lineage>
        <taxon>Bacteria</taxon>
        <taxon>Bacillati</taxon>
        <taxon>Bacillota</taxon>
        <taxon>Bacilli</taxon>
        <taxon>Bacillales</taxon>
        <taxon>Paenibacillaceae</taxon>
        <taxon>Saccharibacillus</taxon>
    </lineage>
</organism>
<evidence type="ECO:0000313" key="1">
    <source>
        <dbReference type="EMBL" id="MEJ8307278.1"/>
    </source>
</evidence>
<protein>
    <submittedName>
        <fullName evidence="1">MFS transporter</fullName>
    </submittedName>
</protein>
<evidence type="ECO:0000313" key="2">
    <source>
        <dbReference type="Proteomes" id="UP001380953"/>
    </source>
</evidence>
<name>A0ACC6PKB5_9BACL</name>
<comment type="caution">
    <text evidence="1">The sequence shown here is derived from an EMBL/GenBank/DDBJ whole genome shotgun (WGS) entry which is preliminary data.</text>
</comment>
<gene>
    <name evidence="1" type="ORF">WKI47_25495</name>
</gene>
<keyword evidence="2" id="KW-1185">Reference proteome</keyword>
<sequence length="392" mass="42189">MVASRSAFSYYILLGIVVMAGLSQGLLLPLLSILLEQQGVSASVNGLNSAALYIGSFAMTLIAERLVGVVGFKKLLIGGLLMVMIALPLFPLIPSIGIWFVLRLIVGAGDSALNYVAQLWVLLVTPAENRGRNLSLYGMSYGIGFSIGPLGIGLVDYGDYIPFVSLAVLFLVVLILVLRYLPEYKPERDLQEQKGFARFPRIYRYAWFALIPAFLYGYMEASLNGNFPVYGLRIGLVKEDIALLLLCIGIGGLVLQLPLGMLSDRFGRRPILITAGICGGLLFALVPLAGTHLWTNMALFLVAGGLVGSFYSLGMAYAADLLPRALIPSANVIASFHFSLGSMVGPGVGGFGMQHGSPFLLFWIMGGAYVGFGMLGFFFRGKSVKKFEKKAA</sequence>
<dbReference type="Proteomes" id="UP001380953">
    <property type="component" value="Unassembled WGS sequence"/>
</dbReference>
<reference evidence="1" key="1">
    <citation type="submission" date="2024-03" db="EMBL/GenBank/DDBJ databases">
        <title>Whole genome sequecning of epiphytes from Marcgravia umbellata leaves.</title>
        <authorList>
            <person name="Kumar G."/>
            <person name="Savka M.A."/>
        </authorList>
    </citation>
    <scope>NUCLEOTIDE SEQUENCE</scope>
    <source>
        <strain evidence="1">RIT_BL5</strain>
    </source>
</reference>
<dbReference type="EMBL" id="JBBKAR010000064">
    <property type="protein sequence ID" value="MEJ8307278.1"/>
    <property type="molecule type" value="Genomic_DNA"/>
</dbReference>
<accession>A0ACC6PKB5</accession>
<proteinExistence type="predicted"/>